<evidence type="ECO:0008006" key="3">
    <source>
        <dbReference type="Google" id="ProtNLM"/>
    </source>
</evidence>
<dbReference type="SUPFAM" id="SSF47226">
    <property type="entry name" value="Histidine-containing phosphotransfer domain, HPT domain"/>
    <property type="match status" value="1"/>
</dbReference>
<reference evidence="1 2" key="1">
    <citation type="submission" date="2017-01" db="EMBL/GenBank/DDBJ databases">
        <authorList>
            <person name="Mah S.A."/>
            <person name="Swanson W.J."/>
            <person name="Moy G.W."/>
            <person name="Vacquier V.D."/>
        </authorList>
    </citation>
    <scope>NUCLEOTIDE SEQUENCE [LARGE SCALE GENOMIC DNA]</scope>
    <source>
        <strain evidence="1 2">DSM 11589</strain>
    </source>
</reference>
<dbReference type="GO" id="GO:0000160">
    <property type="term" value="P:phosphorelay signal transduction system"/>
    <property type="evidence" value="ECO:0007669"/>
    <property type="project" value="InterPro"/>
</dbReference>
<dbReference type="STRING" id="80876.SAMN05421779_104158"/>
<proteinExistence type="predicted"/>
<dbReference type="AlphaFoldDB" id="A0A1N7MJ53"/>
<dbReference type="InterPro" id="IPR036641">
    <property type="entry name" value="HPT_dom_sf"/>
</dbReference>
<dbReference type="RefSeq" id="WP_076400611.1">
    <property type="nucleotide sequence ID" value="NZ_FTOA01000004.1"/>
</dbReference>
<dbReference type="Proteomes" id="UP000185678">
    <property type="component" value="Unassembled WGS sequence"/>
</dbReference>
<gene>
    <name evidence="1" type="ORF">SAMN05421779_104158</name>
</gene>
<sequence length="172" mass="18887">MSGTSKPEFIQPPSTLKDKVAITNDGVDLDALEQAELLIAGMQGSYLEWVEEDLKKIYALYAQAQQETGSRKPVFKDIFSVAHDVKGQGGSFNYPLMTIIGNLLCRFLERLEAEDTEPKDSHMAVVKVHIDAMRLVISQRMEGEGGRAGDNLVRGLNAALSKIQPPKDPAKS</sequence>
<dbReference type="EMBL" id="FTOA01000004">
    <property type="protein sequence ID" value="SIS86117.1"/>
    <property type="molecule type" value="Genomic_DNA"/>
</dbReference>
<keyword evidence="2" id="KW-1185">Reference proteome</keyword>
<protein>
    <recommendedName>
        <fullName evidence="3">Hpt domain-containing protein</fullName>
    </recommendedName>
</protein>
<evidence type="ECO:0000313" key="1">
    <source>
        <dbReference type="EMBL" id="SIS86117.1"/>
    </source>
</evidence>
<accession>A0A1N7MJ53</accession>
<dbReference type="OrthoDB" id="9786548at2"/>
<dbReference type="Gene3D" id="1.20.120.160">
    <property type="entry name" value="HPT domain"/>
    <property type="match status" value="1"/>
</dbReference>
<name>A0A1N7MJ53_9PROT</name>
<organism evidence="1 2">
    <name type="scientific">Insolitispirillum peregrinum</name>
    <dbReference type="NCBI Taxonomy" id="80876"/>
    <lineage>
        <taxon>Bacteria</taxon>
        <taxon>Pseudomonadati</taxon>
        <taxon>Pseudomonadota</taxon>
        <taxon>Alphaproteobacteria</taxon>
        <taxon>Rhodospirillales</taxon>
        <taxon>Novispirillaceae</taxon>
        <taxon>Insolitispirillum</taxon>
    </lineage>
</organism>
<evidence type="ECO:0000313" key="2">
    <source>
        <dbReference type="Proteomes" id="UP000185678"/>
    </source>
</evidence>